<feature type="region of interest" description="Disordered" evidence="2">
    <location>
        <begin position="322"/>
        <end position="377"/>
    </location>
</feature>
<keyword evidence="1" id="KW-0175">Coiled coil</keyword>
<evidence type="ECO:0000313" key="3">
    <source>
        <dbReference type="EMBL" id="CAH1772606.1"/>
    </source>
</evidence>
<sequence length="377" mass="43996">MTMSFNPPKVSNALPGISERHQQDHGVVLMNNFINEDKDNGQPGYLNRNKDNSNLPDIKRVVYDRGTLKSKPPDVKRRGMFGGPSEMANRRSSPEKRNHMQGRSTSRGYKYDRNIRNNRKSLDCNSDDNLFERQSCTEVMESPLESPWGQFENHVKNIDDDTQYYTKPRKITFRSSTDYSTLVDELRKIERKKAERKQMLASVKKEAVVVTHGMDGVIEQNRNIEEEAEREVAQQERLEEERKRLRAKRYWNKIRMHVQEKIMKKKSKTIGWGVISHTIKKMSDGERTREDLYERYLKHHNPMFNRGEPPDSFVQRVRIMSATSRKESSLDRHGRKPRSKSASASLSRPGSSVSTLSRPRTVHGSDKDNEDVFPRWM</sequence>
<feature type="compositionally biased region" description="Basic and acidic residues" evidence="2">
    <location>
        <begin position="363"/>
        <end position="377"/>
    </location>
</feature>
<dbReference type="EMBL" id="CAIIXF020000001">
    <property type="protein sequence ID" value="CAH1772606.1"/>
    <property type="molecule type" value="Genomic_DNA"/>
</dbReference>
<gene>
    <name evidence="3" type="ORF">OFUS_LOCUS341</name>
</gene>
<evidence type="ECO:0000313" key="4">
    <source>
        <dbReference type="Proteomes" id="UP000749559"/>
    </source>
</evidence>
<feature type="compositionally biased region" description="Basic and acidic residues" evidence="2">
    <location>
        <begin position="88"/>
        <end position="98"/>
    </location>
</feature>
<organism evidence="3 4">
    <name type="scientific">Owenia fusiformis</name>
    <name type="common">Polychaete worm</name>
    <dbReference type="NCBI Taxonomy" id="6347"/>
    <lineage>
        <taxon>Eukaryota</taxon>
        <taxon>Metazoa</taxon>
        <taxon>Spiralia</taxon>
        <taxon>Lophotrochozoa</taxon>
        <taxon>Annelida</taxon>
        <taxon>Polychaeta</taxon>
        <taxon>Sedentaria</taxon>
        <taxon>Canalipalpata</taxon>
        <taxon>Sabellida</taxon>
        <taxon>Oweniida</taxon>
        <taxon>Oweniidae</taxon>
        <taxon>Owenia</taxon>
    </lineage>
</organism>
<feature type="region of interest" description="Disordered" evidence="2">
    <location>
        <begin position="35"/>
        <end position="54"/>
    </location>
</feature>
<dbReference type="OrthoDB" id="6081011at2759"/>
<protein>
    <submittedName>
        <fullName evidence="3">Uncharacterized protein</fullName>
    </submittedName>
</protein>
<feature type="region of interest" description="Disordered" evidence="2">
    <location>
        <begin position="68"/>
        <end position="107"/>
    </location>
</feature>
<feature type="compositionally biased region" description="Basic and acidic residues" evidence="2">
    <location>
        <begin position="68"/>
        <end position="77"/>
    </location>
</feature>
<feature type="compositionally biased region" description="Low complexity" evidence="2">
    <location>
        <begin position="340"/>
        <end position="354"/>
    </location>
</feature>
<feature type="coiled-coil region" evidence="1">
    <location>
        <begin position="186"/>
        <end position="248"/>
    </location>
</feature>
<dbReference type="Proteomes" id="UP000749559">
    <property type="component" value="Unassembled WGS sequence"/>
</dbReference>
<evidence type="ECO:0000256" key="2">
    <source>
        <dbReference type="SAM" id="MobiDB-lite"/>
    </source>
</evidence>
<reference evidence="3" key="1">
    <citation type="submission" date="2022-03" db="EMBL/GenBank/DDBJ databases">
        <authorList>
            <person name="Martin C."/>
        </authorList>
    </citation>
    <scope>NUCLEOTIDE SEQUENCE</scope>
</reference>
<accession>A0A8J1UTL6</accession>
<name>A0A8J1UTL6_OWEFU</name>
<keyword evidence="4" id="KW-1185">Reference proteome</keyword>
<comment type="caution">
    <text evidence="3">The sequence shown here is derived from an EMBL/GenBank/DDBJ whole genome shotgun (WGS) entry which is preliminary data.</text>
</comment>
<proteinExistence type="predicted"/>
<evidence type="ECO:0000256" key="1">
    <source>
        <dbReference type="SAM" id="Coils"/>
    </source>
</evidence>
<dbReference type="AlphaFoldDB" id="A0A8J1UTL6"/>